<dbReference type="Proteomes" id="UP000730739">
    <property type="component" value="Unassembled WGS sequence"/>
</dbReference>
<accession>A0ABS4QYY7</accession>
<dbReference type="SUPFAM" id="SSF50978">
    <property type="entry name" value="WD40 repeat-like"/>
    <property type="match status" value="1"/>
</dbReference>
<protein>
    <submittedName>
        <fullName evidence="1">Uncharacterized protein</fullName>
    </submittedName>
</protein>
<reference evidence="1 2" key="1">
    <citation type="submission" date="2021-03" db="EMBL/GenBank/DDBJ databases">
        <title>Genomic Encyclopedia of Type Strains, Phase IV (KMG-IV): sequencing the most valuable type-strain genomes for metagenomic binning, comparative biology and taxonomic classification.</title>
        <authorList>
            <person name="Goeker M."/>
        </authorList>
    </citation>
    <scope>NUCLEOTIDE SEQUENCE [LARGE SCALE GENOMIC DNA]</scope>
    <source>
        <strain evidence="1 2">DSM 13372</strain>
    </source>
</reference>
<gene>
    <name evidence="1" type="ORF">J2Z31_001287</name>
</gene>
<evidence type="ECO:0000313" key="1">
    <source>
        <dbReference type="EMBL" id="MBP2234797.1"/>
    </source>
</evidence>
<comment type="caution">
    <text evidence="1">The sequence shown here is derived from an EMBL/GenBank/DDBJ whole genome shotgun (WGS) entry which is preliminary data.</text>
</comment>
<dbReference type="EMBL" id="JAGILA010000001">
    <property type="protein sequence ID" value="MBP2234797.1"/>
    <property type="molecule type" value="Genomic_DNA"/>
</dbReference>
<organism evidence="1 2">
    <name type="scientific">Sinorhizobium kostiense</name>
    <dbReference type="NCBI Taxonomy" id="76747"/>
    <lineage>
        <taxon>Bacteria</taxon>
        <taxon>Pseudomonadati</taxon>
        <taxon>Pseudomonadota</taxon>
        <taxon>Alphaproteobacteria</taxon>
        <taxon>Hyphomicrobiales</taxon>
        <taxon>Rhizobiaceae</taxon>
        <taxon>Sinorhizobium/Ensifer group</taxon>
        <taxon>Sinorhizobium</taxon>
    </lineage>
</organism>
<evidence type="ECO:0000313" key="2">
    <source>
        <dbReference type="Proteomes" id="UP000730739"/>
    </source>
</evidence>
<proteinExistence type="predicted"/>
<dbReference type="InterPro" id="IPR036322">
    <property type="entry name" value="WD40_repeat_dom_sf"/>
</dbReference>
<keyword evidence="2" id="KW-1185">Reference proteome</keyword>
<sequence length="280" mass="30041">MADYTVTCNGAEPDAGGVLYTVVVYYDGESFYSYVSSESDVASAQNVRTALYEQPVWFTDIWRAPSSPLFVCDADGQVHLFRAEAWTAIRVSERALNTVWGFTEALAYTGGDDGIVYRWDGSGWTAISPPLGGTILCIRGSTPTDLYVCGEDSLFWHYDGSAWTQIALPTNVVLVGLLPLSTADVLVSGQGGALFRGAGAVWTDVSQPGRDFYKMALFRGEIHIAGGGDGVLVFDGVSVRSIKDNIVVYRLGANETYLAAAGGNLAARFDGAGWFGARYT</sequence>
<name>A0ABS4QYY7_9HYPH</name>
<dbReference type="RefSeq" id="WP_209600991.1">
    <property type="nucleotide sequence ID" value="NZ_JAGILA010000001.1"/>
</dbReference>